<feature type="domain" description="Erythromycin biosynthesis protein CIII-like C-terminal" evidence="4">
    <location>
        <begin position="238"/>
        <end position="378"/>
    </location>
</feature>
<keyword evidence="7" id="KW-1185">Reference proteome</keyword>
<gene>
    <name evidence="6" type="ORF">ACFOY2_08165</name>
</gene>
<proteinExistence type="inferred from homology"/>
<dbReference type="InterPro" id="IPR002213">
    <property type="entry name" value="UDP_glucos_trans"/>
</dbReference>
<accession>A0ABV8FZM2</accession>
<keyword evidence="3" id="KW-0808">Transferase</keyword>
<comment type="caution">
    <text evidence="6">The sequence shown here is derived from an EMBL/GenBank/DDBJ whole genome shotgun (WGS) entry which is preliminary data.</text>
</comment>
<dbReference type="PANTHER" id="PTHR48050">
    <property type="entry name" value="STEROL 3-BETA-GLUCOSYLTRANSFERASE"/>
    <property type="match status" value="1"/>
</dbReference>
<dbReference type="InterPro" id="IPR048284">
    <property type="entry name" value="EryCIII-like_N"/>
</dbReference>
<dbReference type="Gene3D" id="3.40.50.2000">
    <property type="entry name" value="Glycogen Phosphorylase B"/>
    <property type="match status" value="2"/>
</dbReference>
<name>A0ABV8FZM2_9ACTN</name>
<dbReference type="EMBL" id="JBHSBI010000003">
    <property type="protein sequence ID" value="MFC4007191.1"/>
    <property type="molecule type" value="Genomic_DNA"/>
</dbReference>
<evidence type="ECO:0000256" key="1">
    <source>
        <dbReference type="ARBA" id="ARBA00006962"/>
    </source>
</evidence>
<dbReference type="Proteomes" id="UP001595851">
    <property type="component" value="Unassembled WGS sequence"/>
</dbReference>
<keyword evidence="2" id="KW-0328">Glycosyltransferase</keyword>
<dbReference type="RefSeq" id="WP_379527314.1">
    <property type="nucleotide sequence ID" value="NZ_JBHSBI010000003.1"/>
</dbReference>
<protein>
    <submittedName>
        <fullName evidence="6">Nucleotide disphospho-sugar-binding domain-containing protein</fullName>
    </submittedName>
</protein>
<feature type="domain" description="Erythromycin biosynthesis protein CIII-like N-terminal" evidence="5">
    <location>
        <begin position="22"/>
        <end position="219"/>
    </location>
</feature>
<dbReference type="Pfam" id="PF06722">
    <property type="entry name" value="EryCIII-like_C"/>
    <property type="match status" value="1"/>
</dbReference>
<dbReference type="Pfam" id="PF21036">
    <property type="entry name" value="EryCIII-like_N"/>
    <property type="match status" value="1"/>
</dbReference>
<evidence type="ECO:0000259" key="5">
    <source>
        <dbReference type="Pfam" id="PF21036"/>
    </source>
</evidence>
<evidence type="ECO:0000259" key="4">
    <source>
        <dbReference type="Pfam" id="PF06722"/>
    </source>
</evidence>
<organism evidence="6 7">
    <name type="scientific">Nonomuraea purpurea</name>
    <dbReference type="NCBI Taxonomy" id="1849276"/>
    <lineage>
        <taxon>Bacteria</taxon>
        <taxon>Bacillati</taxon>
        <taxon>Actinomycetota</taxon>
        <taxon>Actinomycetes</taxon>
        <taxon>Streptosporangiales</taxon>
        <taxon>Streptosporangiaceae</taxon>
        <taxon>Nonomuraea</taxon>
    </lineage>
</organism>
<evidence type="ECO:0000313" key="6">
    <source>
        <dbReference type="EMBL" id="MFC4007191.1"/>
    </source>
</evidence>
<dbReference type="SUPFAM" id="SSF53756">
    <property type="entry name" value="UDP-Glycosyltransferase/glycogen phosphorylase"/>
    <property type="match status" value="1"/>
</dbReference>
<dbReference type="CDD" id="cd03784">
    <property type="entry name" value="GT1_Gtf-like"/>
    <property type="match status" value="1"/>
</dbReference>
<dbReference type="PANTHER" id="PTHR48050:SF13">
    <property type="entry name" value="STEROL 3-BETA-GLUCOSYLTRANSFERASE UGT80A2"/>
    <property type="match status" value="1"/>
</dbReference>
<reference evidence="7" key="1">
    <citation type="journal article" date="2019" name="Int. J. Syst. Evol. Microbiol.">
        <title>The Global Catalogue of Microorganisms (GCM) 10K type strain sequencing project: providing services to taxonomists for standard genome sequencing and annotation.</title>
        <authorList>
            <consortium name="The Broad Institute Genomics Platform"/>
            <consortium name="The Broad Institute Genome Sequencing Center for Infectious Disease"/>
            <person name="Wu L."/>
            <person name="Ma J."/>
        </authorList>
    </citation>
    <scope>NUCLEOTIDE SEQUENCE [LARGE SCALE GENOMIC DNA]</scope>
    <source>
        <strain evidence="7">TBRC 1276</strain>
    </source>
</reference>
<sequence>MRILISTIATAAHFYPVVPFAWALRCAGHEVRVACEPGFTATVTATGLPAVAVGHDVDLRTFWQGVGLEPEAEGDRRRMRLERSMKMFTGIAAAAADDLIDLARAWRPDAVVFEARGYAGLVAAHSVGVPAIRHTWGIDTNYPRRAFDRPFLDDLCARYGLTGVDPLGDLTLTPCPPSLTEPDDVNRAWMRYVPFNGSAALPPWLVPAPQRPRVCVTWGHMFSQITDNLHPITQAIEGLRDLPVEVVAAIAPSQRGLLPDTLPPHVRVAEQVPLNLLLPSCSAVVNGGGAGTLMTALTAGVPMVVVPSHTDEPEYAERMSAAGAATWMTYAEADAGTFRTAAEKVLAAPSFKEGAARLAQENAALPSPAALAAGLDELIAQARRSG</sequence>
<comment type="similarity">
    <text evidence="1">Belongs to the glycosyltransferase 28 family.</text>
</comment>
<evidence type="ECO:0000256" key="2">
    <source>
        <dbReference type="ARBA" id="ARBA00022676"/>
    </source>
</evidence>
<evidence type="ECO:0000313" key="7">
    <source>
        <dbReference type="Proteomes" id="UP001595851"/>
    </source>
</evidence>
<dbReference type="InterPro" id="IPR010610">
    <property type="entry name" value="EryCIII-like_C"/>
</dbReference>
<dbReference type="InterPro" id="IPR050426">
    <property type="entry name" value="Glycosyltransferase_28"/>
</dbReference>
<evidence type="ECO:0000256" key="3">
    <source>
        <dbReference type="ARBA" id="ARBA00022679"/>
    </source>
</evidence>